<organism evidence="1 2">
    <name type="scientific">Paenibacillus arenosi</name>
    <dbReference type="NCBI Taxonomy" id="2774142"/>
    <lineage>
        <taxon>Bacteria</taxon>
        <taxon>Bacillati</taxon>
        <taxon>Bacillota</taxon>
        <taxon>Bacilli</taxon>
        <taxon>Bacillales</taxon>
        <taxon>Paenibacillaceae</taxon>
        <taxon>Paenibacillus</taxon>
    </lineage>
</organism>
<keyword evidence="2" id="KW-1185">Reference proteome</keyword>
<sequence>MLIRRSIYAMEAEQSSGLTPDMQMHIDWFPRSLIKGLSDEQSPKLSDCISIITYTRTIRGYDHHKLVQAG</sequence>
<gene>
    <name evidence="1" type="ORF">IFO66_18375</name>
</gene>
<dbReference type="Proteomes" id="UP000634529">
    <property type="component" value="Unassembled WGS sequence"/>
</dbReference>
<proteinExistence type="predicted"/>
<dbReference type="EMBL" id="JACYTN010000020">
    <property type="protein sequence ID" value="MBD8500263.1"/>
    <property type="molecule type" value="Genomic_DNA"/>
</dbReference>
<accession>A0ABR9B1K8</accession>
<comment type="caution">
    <text evidence="1">The sequence shown here is derived from an EMBL/GenBank/DDBJ whole genome shotgun (WGS) entry which is preliminary data.</text>
</comment>
<evidence type="ECO:0000313" key="2">
    <source>
        <dbReference type="Proteomes" id="UP000634529"/>
    </source>
</evidence>
<evidence type="ECO:0000313" key="1">
    <source>
        <dbReference type="EMBL" id="MBD8500263.1"/>
    </source>
</evidence>
<name>A0ABR9B1K8_9BACL</name>
<reference evidence="1 2" key="1">
    <citation type="submission" date="2020-09" db="EMBL/GenBank/DDBJ databases">
        <title>Paenibacillus sp. CAU 1523 isolated from sand of Haeundae Beach.</title>
        <authorList>
            <person name="Kim W."/>
        </authorList>
    </citation>
    <scope>NUCLEOTIDE SEQUENCE [LARGE SCALE GENOMIC DNA]</scope>
    <source>
        <strain evidence="1 2">CAU 1523</strain>
    </source>
</reference>
<protein>
    <submittedName>
        <fullName evidence="1">Uncharacterized protein</fullName>
    </submittedName>
</protein>